<name>A0ABT1B231_9FLAO</name>
<dbReference type="RefSeq" id="WP_252742267.1">
    <property type="nucleotide sequence ID" value="NZ_JAMXIB010000015.1"/>
</dbReference>
<dbReference type="Proteomes" id="UP001206312">
    <property type="component" value="Unassembled WGS sequence"/>
</dbReference>
<dbReference type="EMBL" id="JAMXIB010000015">
    <property type="protein sequence ID" value="MCO5725895.1"/>
    <property type="molecule type" value="Genomic_DNA"/>
</dbReference>
<proteinExistence type="predicted"/>
<dbReference type="Gene3D" id="2.60.120.380">
    <property type="match status" value="1"/>
</dbReference>
<gene>
    <name evidence="2" type="ORF">NG653_13600</name>
</gene>
<protein>
    <submittedName>
        <fullName evidence="2">T9SS type B sorting domain-containing protein</fullName>
    </submittedName>
</protein>
<evidence type="ECO:0000313" key="2">
    <source>
        <dbReference type="EMBL" id="MCO5725895.1"/>
    </source>
</evidence>
<accession>A0ABT1B231</accession>
<feature type="signal peptide" evidence="1">
    <location>
        <begin position="1"/>
        <end position="20"/>
    </location>
</feature>
<dbReference type="NCBIfam" id="TIGR04131">
    <property type="entry name" value="Bac_Flav_CTERM"/>
    <property type="match status" value="1"/>
</dbReference>
<sequence>MRPNLSVFFALMLGACFGVAGQVSPDCATAIPICSNTPVSGGVQGFGYDDFGGAATSGCLELTLSGNIESNSAWYRFRTAASGQLGFNIGFDPSEDWDFALYRASDCGDLGEPIRCNFFDNQDQETYMGVGEDPNGNPDSYLYEAWLEVNPGEDYYLMINNFSNNNTGFSIQFTGQIFEAHPFDALDCSIVDNLLGPPVAGCEGSVEPLDATTPGATAYQWFMDTGTGFAPIPGESGPILQAAISALYRVRVALADGSQLISDVQVGFSPAPQSFPLADQVVCGRLESPGLHGFDSGALGTQDPSDFRVSYHLTQAEAHSGANALPPEWVPAIGGQTVFYRVTSLENPACYAADHHFELTNLPVPQLDFPAQAYICSEGGSVVIGQPTPEPGVSYQWDTGEQAPSIWITSPGVYTLTARRTESGEVCEASRSVEVIRAVAPAIGEIAIEDLSASNQVTVVPREDGPFEYSLNDGPFQGSPVFTGVPAGTHQLHMRSTQGCGSLTETITVVGFGTLFTPNGDGLNDLWQIAGLERLTDPEIFIFDRYGKLLKQLDATSAGWDGTFNGRPMPATDYWFRLNYTNDQGQRVEARYLKTHFSLVR</sequence>
<dbReference type="Pfam" id="PF13585">
    <property type="entry name" value="CHU_C"/>
    <property type="match status" value="1"/>
</dbReference>
<keyword evidence="1" id="KW-0732">Signal</keyword>
<feature type="chain" id="PRO_5046270216" evidence="1">
    <location>
        <begin position="21"/>
        <end position="601"/>
    </location>
</feature>
<comment type="caution">
    <text evidence="2">The sequence shown here is derived from an EMBL/GenBank/DDBJ whole genome shotgun (WGS) entry which is preliminary data.</text>
</comment>
<evidence type="ECO:0000256" key="1">
    <source>
        <dbReference type="SAM" id="SignalP"/>
    </source>
</evidence>
<evidence type="ECO:0000313" key="3">
    <source>
        <dbReference type="Proteomes" id="UP001206312"/>
    </source>
</evidence>
<organism evidence="2 3">
    <name type="scientific">Robiginitalea marina</name>
    <dbReference type="NCBI Taxonomy" id="2954105"/>
    <lineage>
        <taxon>Bacteria</taxon>
        <taxon>Pseudomonadati</taxon>
        <taxon>Bacteroidota</taxon>
        <taxon>Flavobacteriia</taxon>
        <taxon>Flavobacteriales</taxon>
        <taxon>Flavobacteriaceae</taxon>
        <taxon>Robiginitalea</taxon>
    </lineage>
</organism>
<dbReference type="PROSITE" id="PS51257">
    <property type="entry name" value="PROKAR_LIPOPROTEIN"/>
    <property type="match status" value="1"/>
</dbReference>
<keyword evidence="3" id="KW-1185">Reference proteome</keyword>
<dbReference type="InterPro" id="IPR026341">
    <property type="entry name" value="T9SS_type_B"/>
</dbReference>
<reference evidence="2 3" key="1">
    <citation type="submission" date="2022-06" db="EMBL/GenBank/DDBJ databases">
        <authorList>
            <person name="Xuan X."/>
        </authorList>
    </citation>
    <scope>NUCLEOTIDE SEQUENCE [LARGE SCALE GENOMIC DNA]</scope>
    <source>
        <strain evidence="2 3">2V75</strain>
    </source>
</reference>